<evidence type="ECO:0000256" key="12">
    <source>
        <dbReference type="ARBA" id="ARBA00042730"/>
    </source>
</evidence>
<evidence type="ECO:0000256" key="9">
    <source>
        <dbReference type="ARBA" id="ARBA00039086"/>
    </source>
</evidence>
<dbReference type="EC" id="5.3.3.12" evidence="8"/>
<protein>
    <recommendedName>
        <fullName evidence="12">L-dopachrome isomerase</fullName>
        <ecNumber evidence="9">5.3.2.1</ecNumber>
        <ecNumber evidence="8">5.3.3.12</ecNumber>
    </recommendedName>
    <alternativeName>
        <fullName evidence="10">L-dopachrome tautomerase</fullName>
    </alternativeName>
    <alternativeName>
        <fullName evidence="11">Phenylpyruvate tautomerase</fullName>
    </alternativeName>
</protein>
<dbReference type="GO" id="GO:0003910">
    <property type="term" value="F:DNA ligase (ATP) activity"/>
    <property type="evidence" value="ECO:0007669"/>
    <property type="project" value="InterPro"/>
</dbReference>
<dbReference type="FunFam" id="3.30.429.10:FF:000004">
    <property type="entry name" value="Tautomerase/MIF superfamily protein"/>
    <property type="match status" value="1"/>
</dbReference>
<name>A0A218XHS2_PUNGR</name>
<evidence type="ECO:0000256" key="6">
    <source>
        <dbReference type="ARBA" id="ARBA00036735"/>
    </source>
</evidence>
<keyword evidence="4" id="KW-0964">Secreted</keyword>
<dbReference type="PANTHER" id="PTHR11954">
    <property type="entry name" value="D-DOPACHROME DECARBOXYLASE"/>
    <property type="match status" value="1"/>
</dbReference>
<evidence type="ECO:0000313" key="15">
    <source>
        <dbReference type="Proteomes" id="UP000197138"/>
    </source>
</evidence>
<accession>A0A218XHS2</accession>
<evidence type="ECO:0000256" key="8">
    <source>
        <dbReference type="ARBA" id="ARBA00038932"/>
    </source>
</evidence>
<evidence type="ECO:0000259" key="13">
    <source>
        <dbReference type="Pfam" id="PF01068"/>
    </source>
</evidence>
<comment type="caution">
    <text evidence="14">The sequence shown here is derived from an EMBL/GenBank/DDBJ whole genome shotgun (WGS) entry which is preliminary data.</text>
</comment>
<keyword evidence="3" id="KW-0202">Cytokine</keyword>
<dbReference type="Gene3D" id="3.30.429.10">
    <property type="entry name" value="Macrophage Migration Inhibitory Factor"/>
    <property type="match status" value="1"/>
</dbReference>
<evidence type="ECO:0000256" key="3">
    <source>
        <dbReference type="ARBA" id="ARBA00022514"/>
    </source>
</evidence>
<dbReference type="InterPro" id="IPR012310">
    <property type="entry name" value="DNA_ligase_ATP-dep_cent"/>
</dbReference>
<dbReference type="Pfam" id="PF01068">
    <property type="entry name" value="DNA_ligase_A_M"/>
    <property type="match status" value="1"/>
</dbReference>
<comment type="similarity">
    <text evidence="2">Belongs to the MIF family.</text>
</comment>
<dbReference type="EC" id="5.3.2.1" evidence="9"/>
<comment type="catalytic activity">
    <reaction evidence="7">
        <text>L-dopachrome = 5,6-dihydroxyindole-2-carboxylate</text>
        <dbReference type="Rhea" id="RHEA:13041"/>
        <dbReference type="ChEBI" id="CHEBI:16875"/>
        <dbReference type="ChEBI" id="CHEBI:57509"/>
        <dbReference type="EC" id="5.3.3.12"/>
    </reaction>
</comment>
<dbReference type="Gene3D" id="3.30.470.30">
    <property type="entry name" value="DNA ligase/mRNA capping enzyme"/>
    <property type="match status" value="1"/>
</dbReference>
<gene>
    <name evidence="14" type="ORF">CDL15_Pgr027045</name>
</gene>
<dbReference type="Proteomes" id="UP000197138">
    <property type="component" value="Unassembled WGS sequence"/>
</dbReference>
<organism evidence="14 15">
    <name type="scientific">Punica granatum</name>
    <name type="common">Pomegranate</name>
    <dbReference type="NCBI Taxonomy" id="22663"/>
    <lineage>
        <taxon>Eukaryota</taxon>
        <taxon>Viridiplantae</taxon>
        <taxon>Streptophyta</taxon>
        <taxon>Embryophyta</taxon>
        <taxon>Tracheophyta</taxon>
        <taxon>Spermatophyta</taxon>
        <taxon>Magnoliopsida</taxon>
        <taxon>eudicotyledons</taxon>
        <taxon>Gunneridae</taxon>
        <taxon>Pentapetalae</taxon>
        <taxon>rosids</taxon>
        <taxon>malvids</taxon>
        <taxon>Myrtales</taxon>
        <taxon>Lythraceae</taxon>
        <taxon>Punica</taxon>
    </lineage>
</organism>
<keyword evidence="5" id="KW-0413">Isomerase</keyword>
<evidence type="ECO:0000256" key="5">
    <source>
        <dbReference type="ARBA" id="ARBA00023235"/>
    </source>
</evidence>
<dbReference type="SUPFAM" id="SSF56091">
    <property type="entry name" value="DNA ligase/mRNA capping enzyme, catalytic domain"/>
    <property type="match status" value="1"/>
</dbReference>
<dbReference type="GO" id="GO:0006281">
    <property type="term" value="P:DNA repair"/>
    <property type="evidence" value="ECO:0007669"/>
    <property type="project" value="InterPro"/>
</dbReference>
<dbReference type="Pfam" id="PF01187">
    <property type="entry name" value="MIF"/>
    <property type="match status" value="1"/>
</dbReference>
<evidence type="ECO:0000256" key="4">
    <source>
        <dbReference type="ARBA" id="ARBA00022525"/>
    </source>
</evidence>
<evidence type="ECO:0000313" key="14">
    <source>
        <dbReference type="EMBL" id="OWM84276.1"/>
    </source>
</evidence>
<dbReference type="InterPro" id="IPR014347">
    <property type="entry name" value="Tautomerase/MIF_sf"/>
</dbReference>
<dbReference type="GO" id="GO:0006310">
    <property type="term" value="P:DNA recombination"/>
    <property type="evidence" value="ECO:0007669"/>
    <property type="project" value="InterPro"/>
</dbReference>
<dbReference type="AlphaFoldDB" id="A0A218XHS2"/>
<reference evidence="15" key="1">
    <citation type="journal article" date="2017" name="Plant J.">
        <title>The pomegranate (Punica granatum L.) genome and the genomics of punicalagin biosynthesis.</title>
        <authorList>
            <person name="Qin G."/>
            <person name="Xu C."/>
            <person name="Ming R."/>
            <person name="Tang H."/>
            <person name="Guyot R."/>
            <person name="Kramer E.M."/>
            <person name="Hu Y."/>
            <person name="Yi X."/>
            <person name="Qi Y."/>
            <person name="Xu X."/>
            <person name="Gao Z."/>
            <person name="Pan H."/>
            <person name="Jian J."/>
            <person name="Tian Y."/>
            <person name="Yue Z."/>
            <person name="Xu Y."/>
        </authorList>
    </citation>
    <scope>NUCLEOTIDE SEQUENCE [LARGE SCALE GENOMIC DNA]</scope>
    <source>
        <strain evidence="15">cv. Dabenzi</strain>
    </source>
</reference>
<evidence type="ECO:0000256" key="11">
    <source>
        <dbReference type="ARBA" id="ARBA00041912"/>
    </source>
</evidence>
<evidence type="ECO:0000256" key="2">
    <source>
        <dbReference type="ARBA" id="ARBA00005851"/>
    </source>
</evidence>
<dbReference type="PROSITE" id="PS00697">
    <property type="entry name" value="DNA_LIGASE_A1"/>
    <property type="match status" value="1"/>
</dbReference>
<dbReference type="EMBL" id="MTKT01001633">
    <property type="protein sequence ID" value="OWM84276.1"/>
    <property type="molecule type" value="Genomic_DNA"/>
</dbReference>
<dbReference type="InterPro" id="IPR016059">
    <property type="entry name" value="DNA_ligase_ATP-dep_CS"/>
</dbReference>
<sequence length="212" mass="23578">MPTLNLFTNVPVDAVVASDILRDATKAIAKIIGKPESYVMILLNGSVPIAFAGTEAPAAYGELISIGGLGQSVNGKLSSTVAEILQTKLSIDGSRFYIKFYDVEAEKTSVLSTLINRTNAQELKRIVMIILKGNLKLVCERLRDRSQRHKRQLHGKEVIVECKFDGDRIQIHKNGTEVHFFSRSFLDHSEYEHGMLDIIVQSILVDRMGFTC</sequence>
<dbReference type="PANTHER" id="PTHR11954:SF6">
    <property type="entry name" value="MACROPHAGE MIGRATION INHIBITORY FACTOR"/>
    <property type="match status" value="1"/>
</dbReference>
<dbReference type="GO" id="GO:0005125">
    <property type="term" value="F:cytokine activity"/>
    <property type="evidence" value="ECO:0007669"/>
    <property type="project" value="UniProtKB-KW"/>
</dbReference>
<dbReference type="GO" id="GO:0004167">
    <property type="term" value="F:dopachrome isomerase activity"/>
    <property type="evidence" value="ECO:0007669"/>
    <property type="project" value="UniProtKB-EC"/>
</dbReference>
<dbReference type="GO" id="GO:0005615">
    <property type="term" value="C:extracellular space"/>
    <property type="evidence" value="ECO:0007669"/>
    <property type="project" value="UniProtKB-KW"/>
</dbReference>
<comment type="subcellular location">
    <subcellularLocation>
        <location evidence="1">Secreted</location>
    </subcellularLocation>
</comment>
<dbReference type="GO" id="GO:0005524">
    <property type="term" value="F:ATP binding"/>
    <property type="evidence" value="ECO:0007669"/>
    <property type="project" value="InterPro"/>
</dbReference>
<evidence type="ECO:0000256" key="7">
    <source>
        <dbReference type="ARBA" id="ARBA00036823"/>
    </source>
</evidence>
<proteinExistence type="inferred from homology"/>
<evidence type="ECO:0000256" key="10">
    <source>
        <dbReference type="ARBA" id="ARBA00041631"/>
    </source>
</evidence>
<feature type="domain" description="ATP-dependent DNA ligase family profile" evidence="13">
    <location>
        <begin position="151"/>
        <end position="190"/>
    </location>
</feature>
<dbReference type="InterPro" id="IPR001398">
    <property type="entry name" value="Macrophage_inhib_fac"/>
</dbReference>
<comment type="catalytic activity">
    <reaction evidence="6">
        <text>3-phenylpyruvate = enol-phenylpyruvate</text>
        <dbReference type="Rhea" id="RHEA:17097"/>
        <dbReference type="ChEBI" id="CHEBI:16815"/>
        <dbReference type="ChEBI" id="CHEBI:18005"/>
        <dbReference type="EC" id="5.3.2.1"/>
    </reaction>
</comment>
<dbReference type="GO" id="GO:0050178">
    <property type="term" value="F:phenylpyruvate tautomerase activity"/>
    <property type="evidence" value="ECO:0007669"/>
    <property type="project" value="UniProtKB-EC"/>
</dbReference>
<dbReference type="SUPFAM" id="SSF55331">
    <property type="entry name" value="Tautomerase/MIF"/>
    <property type="match status" value="1"/>
</dbReference>
<evidence type="ECO:0000256" key="1">
    <source>
        <dbReference type="ARBA" id="ARBA00004613"/>
    </source>
</evidence>